<proteinExistence type="predicted"/>
<reference evidence="1" key="1">
    <citation type="submission" date="2021-02" db="EMBL/GenBank/DDBJ databases">
        <authorList>
            <person name="Bekaert M."/>
        </authorList>
    </citation>
    <scope>NUCLEOTIDE SEQUENCE</scope>
    <source>
        <strain evidence="1">IoA-00</strain>
    </source>
</reference>
<keyword evidence="2" id="KW-1185">Reference proteome</keyword>
<accession>A0A7R8H7E5</accession>
<evidence type="ECO:0000313" key="1">
    <source>
        <dbReference type="EMBL" id="CAF2919223.1"/>
    </source>
</evidence>
<dbReference type="EMBL" id="HG994583">
    <property type="protein sequence ID" value="CAF2919223.1"/>
    <property type="molecule type" value="Genomic_DNA"/>
</dbReference>
<dbReference type="AlphaFoldDB" id="A0A7R8H7E5"/>
<organism evidence="1 2">
    <name type="scientific">Lepeophtheirus salmonis</name>
    <name type="common">Salmon louse</name>
    <name type="synonym">Caligus salmonis</name>
    <dbReference type="NCBI Taxonomy" id="72036"/>
    <lineage>
        <taxon>Eukaryota</taxon>
        <taxon>Metazoa</taxon>
        <taxon>Ecdysozoa</taxon>
        <taxon>Arthropoda</taxon>
        <taxon>Crustacea</taxon>
        <taxon>Multicrustacea</taxon>
        <taxon>Hexanauplia</taxon>
        <taxon>Copepoda</taxon>
        <taxon>Siphonostomatoida</taxon>
        <taxon>Caligidae</taxon>
        <taxon>Lepeophtheirus</taxon>
    </lineage>
</organism>
<sequence length="148" mass="17338">MLGEKVSNNPSIIKNEKKLVEHLIPRFYPIFFKNSFNVGKIDVVEFEFNTGENKTRNCNGFNFRKEIRSRSREEEGQVLEICHDLIKIPKSDLYPLAQSLERLTDPQPGEAKYFIAIDRVGPYMVFLVKDKDQDKLTLVLFNWLKKDL</sequence>
<evidence type="ECO:0000313" key="2">
    <source>
        <dbReference type="Proteomes" id="UP000675881"/>
    </source>
</evidence>
<name>A0A7R8H7E5_LEPSM</name>
<gene>
    <name evidence="1" type="ORF">LSAA_8686</name>
</gene>
<dbReference type="Proteomes" id="UP000675881">
    <property type="component" value="Chromosome 4"/>
</dbReference>
<protein>
    <submittedName>
        <fullName evidence="1">(salmon louse) hypothetical protein</fullName>
    </submittedName>
</protein>